<name>A0A3S3PED2_9MAGN</name>
<proteinExistence type="inferred from homology"/>
<dbReference type="PROSITE" id="PS50011">
    <property type="entry name" value="PROTEIN_KINASE_DOM"/>
    <property type="match status" value="1"/>
</dbReference>
<sequence>MREVSAMRRLNHPNIVRLHEVMATKSKIYLVMEHAKGGELFSRIFRQGPLKEAVARRYFQQLVSALHFCHSNGVAHRDVKLENLLLDQEGNLKVSDFGLSALTEQLKDGLLHTACGTPAYTAPEVIRRKGYDGTKADAWSCGIILFVLLAGFLPFDDANIAMMYRKIPWKELEFPPWFSRPIRWIISRLLNPNPDTRITIEALMQVGWLKKSFTSTPHGDLNLSTQNNHFNICMTPRDGKLDSSMAAPVMNAFDIISLSSGGGGIVSEGIDGGTVLFLMEVKVISSDGDFNLYWEEMRAGLQDLVSVWYDDGPEIAEK</sequence>
<dbReference type="STRING" id="337451.A0A3S3PED2"/>
<keyword evidence="4" id="KW-0547">Nucleotide-binding</keyword>
<evidence type="ECO:0000256" key="2">
    <source>
        <dbReference type="ARBA" id="ARBA00022527"/>
    </source>
</evidence>
<dbReference type="PANTHER" id="PTHR43895:SF33">
    <property type="entry name" value="PROTEIN KINASE DOMAIN-CONTAINING PROTEIN"/>
    <property type="match status" value="1"/>
</dbReference>
<dbReference type="Pfam" id="PF00069">
    <property type="entry name" value="Pkinase"/>
    <property type="match status" value="1"/>
</dbReference>
<evidence type="ECO:0000313" key="10">
    <source>
        <dbReference type="EMBL" id="RWR88853.1"/>
    </source>
</evidence>
<evidence type="ECO:0000256" key="6">
    <source>
        <dbReference type="ARBA" id="ARBA00022840"/>
    </source>
</evidence>
<dbReference type="EMBL" id="QPKB01000007">
    <property type="protein sequence ID" value="RWR88853.1"/>
    <property type="molecule type" value="Genomic_DNA"/>
</dbReference>
<feature type="transmembrane region" description="Helical" evidence="8">
    <location>
        <begin position="136"/>
        <end position="155"/>
    </location>
</feature>
<keyword evidence="8" id="KW-0472">Membrane</keyword>
<evidence type="ECO:0000256" key="3">
    <source>
        <dbReference type="ARBA" id="ARBA00022679"/>
    </source>
</evidence>
<accession>A0A3S3PED2</accession>
<keyword evidence="2" id="KW-0723">Serine/threonine-protein kinase</keyword>
<gene>
    <name evidence="10" type="ORF">CKAN_01789400</name>
</gene>
<dbReference type="SUPFAM" id="SSF56112">
    <property type="entry name" value="Protein kinase-like (PK-like)"/>
    <property type="match status" value="1"/>
</dbReference>
<protein>
    <submittedName>
        <fullName evidence="10">CBL-interacting serine/threonine-protein kinase 7-like protein</fullName>
    </submittedName>
</protein>
<dbReference type="PROSITE" id="PS00108">
    <property type="entry name" value="PROTEIN_KINASE_ST"/>
    <property type="match status" value="1"/>
</dbReference>
<reference evidence="10 11" key="1">
    <citation type="journal article" date="2019" name="Nat. Plants">
        <title>Stout camphor tree genome fills gaps in understanding of flowering plant genome evolution.</title>
        <authorList>
            <person name="Chaw S.M."/>
            <person name="Liu Y.C."/>
            <person name="Wu Y.W."/>
            <person name="Wang H.Y."/>
            <person name="Lin C.I."/>
            <person name="Wu C.S."/>
            <person name="Ke H.M."/>
            <person name="Chang L.Y."/>
            <person name="Hsu C.Y."/>
            <person name="Yang H.T."/>
            <person name="Sudianto E."/>
            <person name="Hsu M.H."/>
            <person name="Wu K.P."/>
            <person name="Wang L.N."/>
            <person name="Leebens-Mack J.H."/>
            <person name="Tsai I.J."/>
        </authorList>
    </citation>
    <scope>NUCLEOTIDE SEQUENCE [LARGE SCALE GENOMIC DNA]</scope>
    <source>
        <strain evidence="11">cv. Chaw 1501</strain>
        <tissue evidence="10">Young leaves</tissue>
    </source>
</reference>
<dbReference type="GO" id="GO:0005524">
    <property type="term" value="F:ATP binding"/>
    <property type="evidence" value="ECO:0007669"/>
    <property type="project" value="UniProtKB-KW"/>
</dbReference>
<feature type="domain" description="Protein kinase" evidence="9">
    <location>
        <begin position="1"/>
        <end position="209"/>
    </location>
</feature>
<keyword evidence="6" id="KW-0067">ATP-binding</keyword>
<keyword evidence="11" id="KW-1185">Reference proteome</keyword>
<dbReference type="OrthoDB" id="193931at2759"/>
<dbReference type="InterPro" id="IPR008271">
    <property type="entry name" value="Ser/Thr_kinase_AS"/>
</dbReference>
<keyword evidence="3" id="KW-0808">Transferase</keyword>
<dbReference type="FunFam" id="1.10.510.10:FF:000571">
    <property type="entry name" value="Maternal embryonic leucine zipper kinase"/>
    <property type="match status" value="1"/>
</dbReference>
<dbReference type="AlphaFoldDB" id="A0A3S3PED2"/>
<dbReference type="SMART" id="SM00220">
    <property type="entry name" value="S_TKc"/>
    <property type="match status" value="1"/>
</dbReference>
<dbReference type="GO" id="GO:0004674">
    <property type="term" value="F:protein serine/threonine kinase activity"/>
    <property type="evidence" value="ECO:0007669"/>
    <property type="project" value="UniProtKB-KW"/>
</dbReference>
<dbReference type="InterPro" id="IPR000719">
    <property type="entry name" value="Prot_kinase_dom"/>
</dbReference>
<dbReference type="Proteomes" id="UP000283530">
    <property type="component" value="Unassembled WGS sequence"/>
</dbReference>
<comment type="caution">
    <text evidence="10">The sequence shown here is derived from an EMBL/GenBank/DDBJ whole genome shotgun (WGS) entry which is preliminary data.</text>
</comment>
<keyword evidence="8" id="KW-0812">Transmembrane</keyword>
<evidence type="ECO:0000256" key="5">
    <source>
        <dbReference type="ARBA" id="ARBA00022777"/>
    </source>
</evidence>
<dbReference type="Gene3D" id="1.10.510.10">
    <property type="entry name" value="Transferase(Phosphotransferase) domain 1"/>
    <property type="match status" value="1"/>
</dbReference>
<evidence type="ECO:0000256" key="8">
    <source>
        <dbReference type="SAM" id="Phobius"/>
    </source>
</evidence>
<organism evidence="10 11">
    <name type="scientific">Cinnamomum micranthum f. kanehirae</name>
    <dbReference type="NCBI Taxonomy" id="337451"/>
    <lineage>
        <taxon>Eukaryota</taxon>
        <taxon>Viridiplantae</taxon>
        <taxon>Streptophyta</taxon>
        <taxon>Embryophyta</taxon>
        <taxon>Tracheophyta</taxon>
        <taxon>Spermatophyta</taxon>
        <taxon>Magnoliopsida</taxon>
        <taxon>Magnoliidae</taxon>
        <taxon>Laurales</taxon>
        <taxon>Lauraceae</taxon>
        <taxon>Cinnamomum</taxon>
    </lineage>
</organism>
<dbReference type="PANTHER" id="PTHR43895">
    <property type="entry name" value="CALCIUM/CALMODULIN-DEPENDENT PROTEIN KINASE KINASE-RELATED"/>
    <property type="match status" value="1"/>
</dbReference>
<evidence type="ECO:0000313" key="11">
    <source>
        <dbReference type="Proteomes" id="UP000283530"/>
    </source>
</evidence>
<evidence type="ECO:0000256" key="4">
    <source>
        <dbReference type="ARBA" id="ARBA00022741"/>
    </source>
</evidence>
<keyword evidence="5 10" id="KW-0418">Kinase</keyword>
<dbReference type="InterPro" id="IPR011009">
    <property type="entry name" value="Kinase-like_dom_sf"/>
</dbReference>
<comment type="function">
    <text evidence="7">CIPK serine-threonine protein kinases interact with CBL proteins. Binding of a CBL protein to the regulatory NAF domain of CIPK protein lead to the activation of the kinase in a calcium-dependent manner.</text>
</comment>
<dbReference type="GO" id="GO:0007165">
    <property type="term" value="P:signal transduction"/>
    <property type="evidence" value="ECO:0007669"/>
    <property type="project" value="TreeGrafter"/>
</dbReference>
<evidence type="ECO:0000256" key="7">
    <source>
        <dbReference type="ARBA" id="ARBA00058225"/>
    </source>
</evidence>
<comment type="similarity">
    <text evidence="1">Belongs to the protein kinase superfamily. CAMK Ser/Thr protein kinase family. SNF1 subfamily.</text>
</comment>
<evidence type="ECO:0000259" key="9">
    <source>
        <dbReference type="PROSITE" id="PS50011"/>
    </source>
</evidence>
<keyword evidence="8" id="KW-1133">Transmembrane helix</keyword>
<evidence type="ECO:0000256" key="1">
    <source>
        <dbReference type="ARBA" id="ARBA00006234"/>
    </source>
</evidence>